<dbReference type="AlphaFoldDB" id="A0AAI8V9L1"/>
<protein>
    <submittedName>
        <fullName evidence="1">Uu.00g036710.m01.CDS01</fullName>
    </submittedName>
</protein>
<keyword evidence="2" id="KW-1185">Reference proteome</keyword>
<reference evidence="1" key="1">
    <citation type="submission" date="2023-10" db="EMBL/GenBank/DDBJ databases">
        <authorList>
            <person name="Hackl T."/>
        </authorList>
    </citation>
    <scope>NUCLEOTIDE SEQUENCE</scope>
</reference>
<dbReference type="Proteomes" id="UP001295740">
    <property type="component" value="Unassembled WGS sequence"/>
</dbReference>
<evidence type="ECO:0000313" key="2">
    <source>
        <dbReference type="Proteomes" id="UP001295740"/>
    </source>
</evidence>
<evidence type="ECO:0000313" key="1">
    <source>
        <dbReference type="EMBL" id="CAJ2500818.1"/>
    </source>
</evidence>
<dbReference type="EMBL" id="CAUWAG010000003">
    <property type="protein sequence ID" value="CAJ2500818.1"/>
    <property type="molecule type" value="Genomic_DNA"/>
</dbReference>
<organism evidence="1 2">
    <name type="scientific">Anthostomella pinea</name>
    <dbReference type="NCBI Taxonomy" id="933095"/>
    <lineage>
        <taxon>Eukaryota</taxon>
        <taxon>Fungi</taxon>
        <taxon>Dikarya</taxon>
        <taxon>Ascomycota</taxon>
        <taxon>Pezizomycotina</taxon>
        <taxon>Sordariomycetes</taxon>
        <taxon>Xylariomycetidae</taxon>
        <taxon>Xylariales</taxon>
        <taxon>Xylariaceae</taxon>
        <taxon>Anthostomella</taxon>
    </lineage>
</organism>
<comment type="caution">
    <text evidence="1">The sequence shown here is derived from an EMBL/GenBank/DDBJ whole genome shotgun (WGS) entry which is preliminary data.</text>
</comment>
<gene>
    <name evidence="1" type="ORF">KHLLAP_LOCUS1286</name>
</gene>
<accession>A0AAI8V9L1</accession>
<proteinExistence type="predicted"/>
<sequence>MSRESLPRITFNLLSGVSRCSSMVSAVISLHDLPLVRSLLSSLRRRRQLWPSLFRGVHRLSGVPEPEDTNRLVLAGDGVIGSGACFVGVAKITSGSKESRLGCSPPVEVAELGELPIT</sequence>
<name>A0AAI8V9L1_9PEZI</name>